<feature type="compositionally biased region" description="Basic and acidic residues" evidence="1">
    <location>
        <begin position="161"/>
        <end position="171"/>
    </location>
</feature>
<proteinExistence type="predicted"/>
<sequence>MERLEWQKERIAMEREIEMLRGRLRTQQKPESPEPEPEPDPEPEPEPSCVSFKSDGSYQGLIDFKGEQPSAKNRIHQRPDSAEPEPSCVSFKSDWSHQGLIDFKEEQPSAEKRVDKDSSEVSSGQSAQQHQKHLDSIFMLLEENIVTFVKNELKKIQKVLSPDHPECSESQREDEDEEQRSKEAFLKITLHFLRRMKQDQLADRLQNRSPARVCRPEVLGEQILDSAPELERAHQTLAPKEGSDDKPRAVMLRFHRFQTGELVVREARLLRGKLSYKGSPFHNFEDYAARDFVSSQRRRSSGPTED</sequence>
<feature type="compositionally biased region" description="Polar residues" evidence="1">
    <location>
        <begin position="120"/>
        <end position="129"/>
    </location>
</feature>
<gene>
    <name evidence="2" type="ORF">PFLUV_G00260370</name>
</gene>
<accession>A0A6A5DU69</accession>
<feature type="compositionally biased region" description="Acidic residues" evidence="1">
    <location>
        <begin position="33"/>
        <end position="45"/>
    </location>
</feature>
<evidence type="ECO:0000256" key="1">
    <source>
        <dbReference type="SAM" id="MobiDB-lite"/>
    </source>
</evidence>
<comment type="caution">
    <text evidence="2">The sequence shown here is derived from an EMBL/GenBank/DDBJ whole genome shotgun (WGS) entry which is preliminary data.</text>
</comment>
<dbReference type="AlphaFoldDB" id="A0A6A5DU69"/>
<organism evidence="2 3">
    <name type="scientific">Perca fluviatilis</name>
    <name type="common">European perch</name>
    <dbReference type="NCBI Taxonomy" id="8168"/>
    <lineage>
        <taxon>Eukaryota</taxon>
        <taxon>Metazoa</taxon>
        <taxon>Chordata</taxon>
        <taxon>Craniata</taxon>
        <taxon>Vertebrata</taxon>
        <taxon>Euteleostomi</taxon>
        <taxon>Actinopterygii</taxon>
        <taxon>Neopterygii</taxon>
        <taxon>Teleostei</taxon>
        <taxon>Neoteleostei</taxon>
        <taxon>Acanthomorphata</taxon>
        <taxon>Eupercaria</taxon>
        <taxon>Perciformes</taxon>
        <taxon>Percoidei</taxon>
        <taxon>Percidae</taxon>
        <taxon>Percinae</taxon>
        <taxon>Perca</taxon>
    </lineage>
</organism>
<feature type="compositionally biased region" description="Basic and acidic residues" evidence="1">
    <location>
        <begin position="102"/>
        <end position="119"/>
    </location>
</feature>
<feature type="region of interest" description="Disordered" evidence="1">
    <location>
        <begin position="161"/>
        <end position="180"/>
    </location>
</feature>
<keyword evidence="3" id="KW-1185">Reference proteome</keyword>
<evidence type="ECO:0000313" key="2">
    <source>
        <dbReference type="EMBL" id="KAF1372056.1"/>
    </source>
</evidence>
<name>A0A6A5DU69_PERFL</name>
<reference evidence="2 3" key="1">
    <citation type="submission" date="2019-06" db="EMBL/GenBank/DDBJ databases">
        <title>A chromosome-scale genome assembly of the European perch, Perca fluviatilis.</title>
        <authorList>
            <person name="Roques C."/>
            <person name="Zahm M."/>
            <person name="Cabau C."/>
            <person name="Klopp C."/>
            <person name="Bouchez O."/>
            <person name="Donnadieu C."/>
            <person name="Kuhl H."/>
            <person name="Gislard M."/>
            <person name="Guendouz S."/>
            <person name="Journot L."/>
            <person name="Haffray P."/>
            <person name="Bestin A."/>
            <person name="Morvezen R."/>
            <person name="Feron R."/>
            <person name="Wen M."/>
            <person name="Jouanno E."/>
            <person name="Herpin A."/>
            <person name="Schartl M."/>
            <person name="Postlethwait J."/>
            <person name="Schaerlinger B."/>
            <person name="Chardard D."/>
            <person name="Lecocq T."/>
            <person name="Poncet C."/>
            <person name="Jaffrelo L."/>
            <person name="Lampietro C."/>
            <person name="Guiguen Y."/>
        </authorList>
    </citation>
    <scope>NUCLEOTIDE SEQUENCE [LARGE SCALE GENOMIC DNA]</scope>
    <source>
        <tissue evidence="2">Blood</tissue>
    </source>
</reference>
<evidence type="ECO:0000313" key="3">
    <source>
        <dbReference type="Proteomes" id="UP000465112"/>
    </source>
</evidence>
<protein>
    <submittedName>
        <fullName evidence="2">Uncharacterized protein</fullName>
    </submittedName>
</protein>
<dbReference type="EMBL" id="VHII01000023">
    <property type="protein sequence ID" value="KAF1372056.1"/>
    <property type="molecule type" value="Genomic_DNA"/>
</dbReference>
<dbReference type="Gene3D" id="3.30.70.1820">
    <property type="entry name" value="L1 transposable element, RRM domain"/>
    <property type="match status" value="1"/>
</dbReference>
<dbReference type="Proteomes" id="UP000465112">
    <property type="component" value="Chromosome 23"/>
</dbReference>
<feature type="region of interest" description="Disordered" evidence="1">
    <location>
        <begin position="19"/>
        <end position="132"/>
    </location>
</feature>